<keyword evidence="3" id="KW-1185">Reference proteome</keyword>
<feature type="compositionally biased region" description="Polar residues" evidence="1">
    <location>
        <begin position="1"/>
        <end position="13"/>
    </location>
</feature>
<name>A0A9P6HRT7_9AGAM</name>
<feature type="region of interest" description="Disordered" evidence="1">
    <location>
        <begin position="558"/>
        <end position="611"/>
    </location>
</feature>
<feature type="compositionally biased region" description="Low complexity" evidence="1">
    <location>
        <begin position="805"/>
        <end position="820"/>
    </location>
</feature>
<feature type="region of interest" description="Disordered" evidence="1">
    <location>
        <begin position="1"/>
        <end position="140"/>
    </location>
</feature>
<reference evidence="2" key="2">
    <citation type="submission" date="2020-11" db="EMBL/GenBank/DDBJ databases">
        <authorList>
            <consortium name="DOE Joint Genome Institute"/>
            <person name="Kuo A."/>
            <person name="Miyauchi S."/>
            <person name="Kiss E."/>
            <person name="Drula E."/>
            <person name="Kohler A."/>
            <person name="Sanchez-Garcia M."/>
            <person name="Andreopoulos B."/>
            <person name="Barry K.W."/>
            <person name="Bonito G."/>
            <person name="Buee M."/>
            <person name="Carver A."/>
            <person name="Chen C."/>
            <person name="Cichocki N."/>
            <person name="Clum A."/>
            <person name="Culley D."/>
            <person name="Crous P.W."/>
            <person name="Fauchery L."/>
            <person name="Girlanda M."/>
            <person name="Hayes R."/>
            <person name="Keri Z."/>
            <person name="Labutti K."/>
            <person name="Lipzen A."/>
            <person name="Lombard V."/>
            <person name="Magnuson J."/>
            <person name="Maillard F."/>
            <person name="Morin E."/>
            <person name="Murat C."/>
            <person name="Nolan M."/>
            <person name="Ohm R."/>
            <person name="Pangilinan J."/>
            <person name="Pereira M."/>
            <person name="Perotto S."/>
            <person name="Peter M."/>
            <person name="Riley R."/>
            <person name="Sitrit Y."/>
            <person name="Stielow B."/>
            <person name="Szollosi G."/>
            <person name="Zifcakova L."/>
            <person name="Stursova M."/>
            <person name="Spatafora J.W."/>
            <person name="Tedersoo L."/>
            <person name="Vaario L.-M."/>
            <person name="Yamada A."/>
            <person name="Yan M."/>
            <person name="Wang P."/>
            <person name="Xu J."/>
            <person name="Bruns T."/>
            <person name="Baldrian P."/>
            <person name="Vilgalys R."/>
            <person name="Henrissat B."/>
            <person name="Grigoriev I.V."/>
            <person name="Hibbett D."/>
            <person name="Nagy L.G."/>
            <person name="Martin F.M."/>
        </authorList>
    </citation>
    <scope>NUCLEOTIDE SEQUENCE</scope>
    <source>
        <strain evidence="2">UH-Tt-Lm1</strain>
    </source>
</reference>
<feature type="region of interest" description="Disordered" evidence="1">
    <location>
        <begin position="201"/>
        <end position="226"/>
    </location>
</feature>
<protein>
    <submittedName>
        <fullName evidence="2">Uncharacterized protein</fullName>
    </submittedName>
</protein>
<evidence type="ECO:0000256" key="1">
    <source>
        <dbReference type="SAM" id="MobiDB-lite"/>
    </source>
</evidence>
<evidence type="ECO:0000313" key="2">
    <source>
        <dbReference type="EMBL" id="KAF9793221.1"/>
    </source>
</evidence>
<accession>A0A9P6HRT7</accession>
<feature type="compositionally biased region" description="Polar residues" evidence="1">
    <location>
        <begin position="763"/>
        <end position="776"/>
    </location>
</feature>
<dbReference type="EMBL" id="WIUZ02000001">
    <property type="protein sequence ID" value="KAF9793221.1"/>
    <property type="molecule type" value="Genomic_DNA"/>
</dbReference>
<organism evidence="2 3">
    <name type="scientific">Thelephora terrestris</name>
    <dbReference type="NCBI Taxonomy" id="56493"/>
    <lineage>
        <taxon>Eukaryota</taxon>
        <taxon>Fungi</taxon>
        <taxon>Dikarya</taxon>
        <taxon>Basidiomycota</taxon>
        <taxon>Agaricomycotina</taxon>
        <taxon>Agaricomycetes</taxon>
        <taxon>Thelephorales</taxon>
        <taxon>Thelephoraceae</taxon>
        <taxon>Thelephora</taxon>
    </lineage>
</organism>
<proteinExistence type="predicted"/>
<comment type="caution">
    <text evidence="2">The sequence shown here is derived from an EMBL/GenBank/DDBJ whole genome shotgun (WGS) entry which is preliminary data.</text>
</comment>
<dbReference type="AlphaFoldDB" id="A0A9P6HRT7"/>
<feature type="region of interest" description="Disordered" evidence="1">
    <location>
        <begin position="1196"/>
        <end position="1228"/>
    </location>
</feature>
<gene>
    <name evidence="2" type="ORF">BJ322DRAFT_1154654</name>
</gene>
<feature type="compositionally biased region" description="Polar residues" evidence="1">
    <location>
        <begin position="857"/>
        <end position="880"/>
    </location>
</feature>
<evidence type="ECO:0000313" key="3">
    <source>
        <dbReference type="Proteomes" id="UP000736335"/>
    </source>
</evidence>
<reference evidence="2" key="1">
    <citation type="journal article" date="2020" name="Nat. Commun.">
        <title>Large-scale genome sequencing of mycorrhizal fungi provides insights into the early evolution of symbiotic traits.</title>
        <authorList>
            <person name="Miyauchi S."/>
            <person name="Kiss E."/>
            <person name="Kuo A."/>
            <person name="Drula E."/>
            <person name="Kohler A."/>
            <person name="Sanchez-Garcia M."/>
            <person name="Morin E."/>
            <person name="Andreopoulos B."/>
            <person name="Barry K.W."/>
            <person name="Bonito G."/>
            <person name="Buee M."/>
            <person name="Carver A."/>
            <person name="Chen C."/>
            <person name="Cichocki N."/>
            <person name="Clum A."/>
            <person name="Culley D."/>
            <person name="Crous P.W."/>
            <person name="Fauchery L."/>
            <person name="Girlanda M."/>
            <person name="Hayes R.D."/>
            <person name="Keri Z."/>
            <person name="LaButti K."/>
            <person name="Lipzen A."/>
            <person name="Lombard V."/>
            <person name="Magnuson J."/>
            <person name="Maillard F."/>
            <person name="Murat C."/>
            <person name="Nolan M."/>
            <person name="Ohm R.A."/>
            <person name="Pangilinan J."/>
            <person name="Pereira M.F."/>
            <person name="Perotto S."/>
            <person name="Peter M."/>
            <person name="Pfister S."/>
            <person name="Riley R."/>
            <person name="Sitrit Y."/>
            <person name="Stielow J.B."/>
            <person name="Szollosi G."/>
            <person name="Zifcakova L."/>
            <person name="Stursova M."/>
            <person name="Spatafora J.W."/>
            <person name="Tedersoo L."/>
            <person name="Vaario L.M."/>
            <person name="Yamada A."/>
            <person name="Yan M."/>
            <person name="Wang P."/>
            <person name="Xu J."/>
            <person name="Bruns T."/>
            <person name="Baldrian P."/>
            <person name="Vilgalys R."/>
            <person name="Dunand C."/>
            <person name="Henrissat B."/>
            <person name="Grigoriev I.V."/>
            <person name="Hibbett D."/>
            <person name="Nagy L.G."/>
            <person name="Martin F.M."/>
        </authorList>
    </citation>
    <scope>NUCLEOTIDE SEQUENCE</scope>
    <source>
        <strain evidence="2">UH-Tt-Lm1</strain>
    </source>
</reference>
<dbReference type="Proteomes" id="UP000736335">
    <property type="component" value="Unassembled WGS sequence"/>
</dbReference>
<sequence>MSHPGQSPDNPGSHNPLEGNHSLQIVSPKPKSPIRTGFALTGPGDPQANTTEFTFAPPSPFPESAVRLSTLQHIPPFMDGLQGNNKRKDRPNPPTLNLNDPVSFPRPASVAGSRANSPDSVKKPKTAHTKISQTKSMGKRRMSLRLNASLPSSPVISRRISSTDPDRNIRERESMDITHRLQERLASRERMRKHADVLEFASHNPPTIPNPFSPSQSGTPISGWEPTPVPQLPTHQKQESTSPFTIDAQICPITGLPLFLSPSASPGLSYVAPEYAQPTPTPAPLDRMRSSTPTFVPSILQCLDVQVGFVSRDDGLGYIQEHKERIAAVVMDQSFKASVRTIDGGDMSGDPKSKVITDRRFFSEPVLAIDTDTVHIPSDRTVHTLEIPIPPGPLPRANSATIETRLTNLSVAVNGLLDNSAILLHRQEFAMGQNLVNRAILQSNDNNLKSINSHLDARLEQLCEDHKTLHEYVGDSARRTGQAVGQLIDGSNQQRDAILRLAAAVYNRTDEIERIVKEQPQPVLDTKSAIDSLATHMAAMQKSLSDMEKRLNSLHNNLADSSSQHHNVHTLAPSPTPSRANTPRLRTPTPRPPTPKISTKPPYNPATHKTELNDDQYVTCFQSNLHEGFEWFVQNVRDLDNDHISWWARVVSLGRWGYINEKGFPTGIGWGVQTQRKRNFLYLSIQHAFGGGNYNRFLLPPSSAITTTDETEICNQYNWQTYSGRSRFTDKPKIGPISINWAPGWTREEMIAKSNHYRQMLRNSNQAQSKAPSNYDLQAAGGPPPQQQSRQVRFDGNLNIPDTSPPAASSSKIPSTTPSNPLNPLGAEYSTDEYFPRVDLDNDSEYYEDTHKDDNTTKPATKSYASVSGTVNTPLVSKNPNPKFGPPAQDRRNIYVLKFPRGNKPTPGTQIPPPAVISKINTACEQAYNIKAMLAKWTQAGNLSVTFSPQSSVKSIDNASGTIIKELAPDYPGVTFAKPSPWSRIVYKSVPCRAYTMDEVNGDEMAHNATWSKESLLKEVKASHPLLATAKFIHDPDWTLKEVPDELQLFNLTFTIEDPDGSTALNVRQSEIHMFATRVRAVEWTEKIHLKQCPRCWMLDATHSHCTEVCRLCGSTKHTELTHNTNCQKCLASKKPIDEISSANWRCIHFSCRRCGQAHPSDSLDCQSRSTAIAEARKKKKVPIGQTILDPSTLQAPAAGWNTVSHQKPSNKRRPNGRPYALKRGGGI</sequence>
<feature type="region of interest" description="Disordered" evidence="1">
    <location>
        <begin position="763"/>
        <end position="833"/>
    </location>
</feature>
<feature type="region of interest" description="Disordered" evidence="1">
    <location>
        <begin position="845"/>
        <end position="889"/>
    </location>
</feature>